<dbReference type="PANTHER" id="PTHR34591">
    <property type="entry name" value="OS03G0653100 PROTEIN-RELATED"/>
    <property type="match status" value="1"/>
</dbReference>
<feature type="non-terminal residue" evidence="1">
    <location>
        <position position="1"/>
    </location>
</feature>
<dbReference type="Proteomes" id="UP000324897">
    <property type="component" value="Chromosome 5"/>
</dbReference>
<dbReference type="AlphaFoldDB" id="A0A5J9WCM3"/>
<proteinExistence type="predicted"/>
<dbReference type="Gramene" id="TVU45753">
    <property type="protein sequence ID" value="TVU45753"/>
    <property type="gene ID" value="EJB05_05251"/>
</dbReference>
<keyword evidence="2" id="KW-1185">Reference proteome</keyword>
<sequence length="196" mass="21666">MAGGTEGVSSLGRRSWAAAAGGRSWAVAAGERLPPPRTTLGRRACCSVCRAWRDVVDTLRLLRADMLPLELRGVFFTFVSHDYPDFVARPSTGPTLSAWADCMPHMDLWLDVEDHCNGLLLSEEMVVNPATGWWAPLPCDTVSLSSDKYHVIRAPIVLSKYQDLHLGKSSKGVYFATLDKQCCLQVWRLKDVSAQM</sequence>
<name>A0A5J9WCM3_9POAL</name>
<reference evidence="1 2" key="1">
    <citation type="journal article" date="2019" name="Sci. Rep.">
        <title>A high-quality genome of Eragrostis curvula grass provides insights into Poaceae evolution and supports new strategies to enhance forage quality.</title>
        <authorList>
            <person name="Carballo J."/>
            <person name="Santos B.A.C.M."/>
            <person name="Zappacosta D."/>
            <person name="Garbus I."/>
            <person name="Selva J.P."/>
            <person name="Gallo C.A."/>
            <person name="Diaz A."/>
            <person name="Albertini E."/>
            <person name="Caccamo M."/>
            <person name="Echenique V."/>
        </authorList>
    </citation>
    <scope>NUCLEOTIDE SEQUENCE [LARGE SCALE GENOMIC DNA]</scope>
    <source>
        <strain evidence="2">cv. Victoria</strain>
        <tissue evidence="1">Leaf</tissue>
    </source>
</reference>
<organism evidence="1 2">
    <name type="scientific">Eragrostis curvula</name>
    <name type="common">weeping love grass</name>
    <dbReference type="NCBI Taxonomy" id="38414"/>
    <lineage>
        <taxon>Eukaryota</taxon>
        <taxon>Viridiplantae</taxon>
        <taxon>Streptophyta</taxon>
        <taxon>Embryophyta</taxon>
        <taxon>Tracheophyta</taxon>
        <taxon>Spermatophyta</taxon>
        <taxon>Magnoliopsida</taxon>
        <taxon>Liliopsida</taxon>
        <taxon>Poales</taxon>
        <taxon>Poaceae</taxon>
        <taxon>PACMAD clade</taxon>
        <taxon>Chloridoideae</taxon>
        <taxon>Eragrostideae</taxon>
        <taxon>Eragrostidinae</taxon>
        <taxon>Eragrostis</taxon>
    </lineage>
</organism>
<protein>
    <recommendedName>
        <fullName evidence="3">F-box domain-containing protein</fullName>
    </recommendedName>
</protein>
<accession>A0A5J9WCM3</accession>
<gene>
    <name evidence="1" type="ORF">EJB05_05251</name>
</gene>
<evidence type="ECO:0000313" key="2">
    <source>
        <dbReference type="Proteomes" id="UP000324897"/>
    </source>
</evidence>
<comment type="caution">
    <text evidence="1">The sequence shown here is derived from an EMBL/GenBank/DDBJ whole genome shotgun (WGS) entry which is preliminary data.</text>
</comment>
<dbReference type="EMBL" id="RWGY01000004">
    <property type="protein sequence ID" value="TVU45753.1"/>
    <property type="molecule type" value="Genomic_DNA"/>
</dbReference>
<evidence type="ECO:0008006" key="3">
    <source>
        <dbReference type="Google" id="ProtNLM"/>
    </source>
</evidence>
<dbReference type="OrthoDB" id="10554359at2759"/>
<evidence type="ECO:0000313" key="1">
    <source>
        <dbReference type="EMBL" id="TVU45753.1"/>
    </source>
</evidence>